<evidence type="ECO:0000313" key="2">
    <source>
        <dbReference type="EnsemblMetazoa" id="G25444.3:cds"/>
    </source>
</evidence>
<name>A0A8W8L158_MAGGI</name>
<feature type="signal peptide" evidence="1">
    <location>
        <begin position="1"/>
        <end position="21"/>
    </location>
</feature>
<accession>A0A8W8L158</accession>
<proteinExistence type="predicted"/>
<protein>
    <submittedName>
        <fullName evidence="2">Uncharacterized protein</fullName>
    </submittedName>
</protein>
<sequence>MTVYNLRLLICLQVAYCCVYAIQLPIPFEFEGNPYDEVKIMVWDDGSRFRRSADDTIIPAQNLEASFSVKQHPVNLRLSRNDDLTPEVPMYTANEDGIIKEDIKDDHVLFILLNLAF</sequence>
<dbReference type="AlphaFoldDB" id="A0A8W8L158"/>
<keyword evidence="1" id="KW-0732">Signal</keyword>
<dbReference type="EnsemblMetazoa" id="G25444.3">
    <property type="protein sequence ID" value="G25444.3:cds"/>
    <property type="gene ID" value="G25444"/>
</dbReference>
<feature type="chain" id="PRO_5036484071" evidence="1">
    <location>
        <begin position="22"/>
        <end position="117"/>
    </location>
</feature>
<dbReference type="Proteomes" id="UP000005408">
    <property type="component" value="Unassembled WGS sequence"/>
</dbReference>
<reference evidence="2" key="1">
    <citation type="submission" date="2022-08" db="UniProtKB">
        <authorList>
            <consortium name="EnsemblMetazoa"/>
        </authorList>
    </citation>
    <scope>IDENTIFICATION</scope>
    <source>
        <strain evidence="2">05x7-T-G4-1.051#20</strain>
    </source>
</reference>
<keyword evidence="3" id="KW-1185">Reference proteome</keyword>
<evidence type="ECO:0000256" key="1">
    <source>
        <dbReference type="SAM" id="SignalP"/>
    </source>
</evidence>
<evidence type="ECO:0000313" key="3">
    <source>
        <dbReference type="Proteomes" id="UP000005408"/>
    </source>
</evidence>
<organism evidence="2 3">
    <name type="scientific">Magallana gigas</name>
    <name type="common">Pacific oyster</name>
    <name type="synonym">Crassostrea gigas</name>
    <dbReference type="NCBI Taxonomy" id="29159"/>
    <lineage>
        <taxon>Eukaryota</taxon>
        <taxon>Metazoa</taxon>
        <taxon>Spiralia</taxon>
        <taxon>Lophotrochozoa</taxon>
        <taxon>Mollusca</taxon>
        <taxon>Bivalvia</taxon>
        <taxon>Autobranchia</taxon>
        <taxon>Pteriomorphia</taxon>
        <taxon>Ostreida</taxon>
        <taxon>Ostreoidea</taxon>
        <taxon>Ostreidae</taxon>
        <taxon>Magallana</taxon>
    </lineage>
</organism>